<evidence type="ECO:0000313" key="2">
    <source>
        <dbReference type="EMBL" id="RMI35146.1"/>
    </source>
</evidence>
<evidence type="ECO:0000313" key="3">
    <source>
        <dbReference type="Proteomes" id="UP000279275"/>
    </source>
</evidence>
<proteinExistence type="predicted"/>
<name>A0A3M2LDP2_9NOCA</name>
<comment type="caution">
    <text evidence="2">The sequence shown here is derived from an EMBL/GenBank/DDBJ whole genome shotgun (WGS) entry which is preliminary data.</text>
</comment>
<keyword evidence="2" id="KW-0378">Hydrolase</keyword>
<dbReference type="InterPro" id="IPR051321">
    <property type="entry name" value="PHA/PHB_synthase"/>
</dbReference>
<protein>
    <submittedName>
        <fullName evidence="2">Alpha/beta hydrolase</fullName>
    </submittedName>
</protein>
<organism evidence="2 3">
    <name type="scientific">Nocardia stercoris</name>
    <dbReference type="NCBI Taxonomy" id="2483361"/>
    <lineage>
        <taxon>Bacteria</taxon>
        <taxon>Bacillati</taxon>
        <taxon>Actinomycetota</taxon>
        <taxon>Actinomycetes</taxon>
        <taxon>Mycobacteriales</taxon>
        <taxon>Nocardiaceae</taxon>
        <taxon>Nocardia</taxon>
    </lineage>
</organism>
<dbReference type="Proteomes" id="UP000279275">
    <property type="component" value="Unassembled WGS sequence"/>
</dbReference>
<accession>A0A3M2LDP2</accession>
<dbReference type="PANTHER" id="PTHR36837">
    <property type="entry name" value="POLY(3-HYDROXYALKANOATE) POLYMERASE SUBUNIT PHAC"/>
    <property type="match status" value="1"/>
</dbReference>
<reference evidence="2 3" key="1">
    <citation type="submission" date="2018-10" db="EMBL/GenBank/DDBJ databases">
        <title>Isolation from cow dung.</title>
        <authorList>
            <person name="Ling L."/>
        </authorList>
    </citation>
    <scope>NUCLEOTIDE SEQUENCE [LARGE SCALE GENOMIC DNA]</scope>
    <source>
        <strain evidence="2 3">NEAU-LL90</strain>
    </source>
</reference>
<dbReference type="OrthoDB" id="345573at2"/>
<dbReference type="EMBL" id="RFFH01000001">
    <property type="protein sequence ID" value="RMI35146.1"/>
    <property type="molecule type" value="Genomic_DNA"/>
</dbReference>
<dbReference type="RefSeq" id="WP_122186120.1">
    <property type="nucleotide sequence ID" value="NZ_RFFH01000001.1"/>
</dbReference>
<sequence length="351" mass="38071">MTLTDTVAAAVRNAWSLTFGDGIEAPEPAPSTVVWDEPHRVLRRYDHDGPATGPATLLVPPLAAPATCYDLRPDQSLARFLCDTGRSPYLVDYGDITYADRRMGFEDFVDDIVPEAIRRVSADRGGAAVDLVGWSLGGVISLLTAAADPTLPIRSIIAVGPPLDYDHIYFMNELRLATKLTGGLGTSTFIRAAGGVPSTLTRVAYRVMSWDREVRRPWFVASNLADTATLARMETVDRFQNQLPGYPGRFYNQLFRRFMIANDIGRGVIELGDRKIALADISVPVLLVGGHNDVISPAAAVEGGLRTLTGSVDLRYVRVPGSHLGILAGPGARDTTWQHVDTFLSDVSHLS</sequence>
<dbReference type="Pfam" id="PF12697">
    <property type="entry name" value="Abhydrolase_6"/>
    <property type="match status" value="1"/>
</dbReference>
<dbReference type="InterPro" id="IPR029058">
    <property type="entry name" value="AB_hydrolase_fold"/>
</dbReference>
<dbReference type="Gene3D" id="3.40.50.1820">
    <property type="entry name" value="alpha/beta hydrolase"/>
    <property type="match status" value="1"/>
</dbReference>
<dbReference type="GO" id="GO:0016787">
    <property type="term" value="F:hydrolase activity"/>
    <property type="evidence" value="ECO:0007669"/>
    <property type="project" value="UniProtKB-KW"/>
</dbReference>
<feature type="domain" description="AB hydrolase-1" evidence="1">
    <location>
        <begin position="89"/>
        <end position="301"/>
    </location>
</feature>
<dbReference type="InterPro" id="IPR000073">
    <property type="entry name" value="AB_hydrolase_1"/>
</dbReference>
<dbReference type="AlphaFoldDB" id="A0A3M2LDP2"/>
<gene>
    <name evidence="2" type="ORF">EBN03_02235</name>
</gene>
<evidence type="ECO:0000259" key="1">
    <source>
        <dbReference type="Pfam" id="PF12697"/>
    </source>
</evidence>
<dbReference type="PANTHER" id="PTHR36837:SF2">
    <property type="entry name" value="POLY(3-HYDROXYALKANOATE) POLYMERASE SUBUNIT PHAC"/>
    <property type="match status" value="1"/>
</dbReference>
<keyword evidence="3" id="KW-1185">Reference proteome</keyword>
<dbReference type="SUPFAM" id="SSF53474">
    <property type="entry name" value="alpha/beta-Hydrolases"/>
    <property type="match status" value="1"/>
</dbReference>